<keyword evidence="8" id="KW-1185">Reference proteome</keyword>
<feature type="transmembrane region" description="Helical" evidence="6">
    <location>
        <begin position="213"/>
        <end position="236"/>
    </location>
</feature>
<proteinExistence type="predicted"/>
<protein>
    <submittedName>
        <fullName evidence="7">Membrane protein</fullName>
    </submittedName>
</protein>
<feature type="transmembrane region" description="Helical" evidence="6">
    <location>
        <begin position="139"/>
        <end position="158"/>
    </location>
</feature>
<evidence type="ECO:0000256" key="2">
    <source>
        <dbReference type="ARBA" id="ARBA00022475"/>
    </source>
</evidence>
<sequence>MKFIKNSGRLFKQTYEQILQFNIGLHGAAIAFYAIFSTAPLIIILVWLLSMVLGGEMGQARLQQTLYAVVGPGIADSIQSMADSATHSATGLWSSMTAVAALLFGATTLLSQVKHTLNMIWGVRDPAIGKIGHFLWSRFKALLFVGALSLLLLVGLISESILYGMEQVLILLFGVEELFLIQLVSSGANVVLAFVFFLALFRILPDLEVRLRDIAVGALFTALLFMGGKMVVGWYLSGTTLGPAYKTAGSFVVFLIWIYYNVQIVLVGAFFTREYTRLYGEDVVPYWEASLGQDW</sequence>
<reference evidence="7 8" key="1">
    <citation type="submission" date="2016-11" db="EMBL/GenBank/DDBJ databases">
        <authorList>
            <person name="Jaros S."/>
            <person name="Januszkiewicz K."/>
            <person name="Wedrychowicz H."/>
        </authorList>
    </citation>
    <scope>NUCLEOTIDE SEQUENCE [LARGE SCALE GENOMIC DNA]</scope>
    <source>
        <strain evidence="7 8">DSM 21986</strain>
    </source>
</reference>
<keyword evidence="2" id="KW-1003">Cell membrane</keyword>
<feature type="transmembrane region" description="Helical" evidence="6">
    <location>
        <begin position="248"/>
        <end position="271"/>
    </location>
</feature>
<dbReference type="Pfam" id="PF03631">
    <property type="entry name" value="Virul_fac_BrkB"/>
    <property type="match status" value="1"/>
</dbReference>
<evidence type="ECO:0000313" key="8">
    <source>
        <dbReference type="Proteomes" id="UP000184041"/>
    </source>
</evidence>
<dbReference type="EMBL" id="FQUS01000003">
    <property type="protein sequence ID" value="SHE73872.1"/>
    <property type="molecule type" value="Genomic_DNA"/>
</dbReference>
<dbReference type="PANTHER" id="PTHR30213:SF1">
    <property type="entry name" value="INNER MEMBRANE PROTEIN YHJD"/>
    <property type="match status" value="1"/>
</dbReference>
<evidence type="ECO:0000256" key="4">
    <source>
        <dbReference type="ARBA" id="ARBA00022989"/>
    </source>
</evidence>
<name>A0A1M4VYT1_9BACT</name>
<dbReference type="RefSeq" id="WP_073059504.1">
    <property type="nucleotide sequence ID" value="NZ_FQUS01000003.1"/>
</dbReference>
<dbReference type="PANTHER" id="PTHR30213">
    <property type="entry name" value="INNER MEMBRANE PROTEIN YHJD"/>
    <property type="match status" value="1"/>
</dbReference>
<keyword evidence="5 6" id="KW-0472">Membrane</keyword>
<keyword evidence="4 6" id="KW-1133">Transmembrane helix</keyword>
<feature type="transmembrane region" description="Helical" evidence="6">
    <location>
        <begin position="21"/>
        <end position="49"/>
    </location>
</feature>
<comment type="subcellular location">
    <subcellularLocation>
        <location evidence="1">Cell membrane</location>
        <topology evidence="1">Multi-pass membrane protein</topology>
    </subcellularLocation>
</comment>
<dbReference type="InterPro" id="IPR017039">
    <property type="entry name" value="Virul_fac_BrkB"/>
</dbReference>
<keyword evidence="3 6" id="KW-0812">Transmembrane</keyword>
<feature type="transmembrane region" description="Helical" evidence="6">
    <location>
        <begin position="178"/>
        <end position="201"/>
    </location>
</feature>
<evidence type="ECO:0000256" key="5">
    <source>
        <dbReference type="ARBA" id="ARBA00023136"/>
    </source>
</evidence>
<evidence type="ECO:0000256" key="1">
    <source>
        <dbReference type="ARBA" id="ARBA00004651"/>
    </source>
</evidence>
<accession>A0A1M4VYT1</accession>
<evidence type="ECO:0000313" key="7">
    <source>
        <dbReference type="EMBL" id="SHE73872.1"/>
    </source>
</evidence>
<organism evidence="7 8">
    <name type="scientific">Fodinibius roseus</name>
    <dbReference type="NCBI Taxonomy" id="1194090"/>
    <lineage>
        <taxon>Bacteria</taxon>
        <taxon>Pseudomonadati</taxon>
        <taxon>Balneolota</taxon>
        <taxon>Balneolia</taxon>
        <taxon>Balneolales</taxon>
        <taxon>Balneolaceae</taxon>
        <taxon>Fodinibius</taxon>
    </lineage>
</organism>
<feature type="transmembrane region" description="Helical" evidence="6">
    <location>
        <begin position="91"/>
        <end position="110"/>
    </location>
</feature>
<dbReference type="STRING" id="1194090.SAMN05443144_10367"/>
<dbReference type="GO" id="GO:0005886">
    <property type="term" value="C:plasma membrane"/>
    <property type="evidence" value="ECO:0007669"/>
    <property type="project" value="UniProtKB-SubCell"/>
</dbReference>
<dbReference type="Proteomes" id="UP000184041">
    <property type="component" value="Unassembled WGS sequence"/>
</dbReference>
<evidence type="ECO:0000256" key="6">
    <source>
        <dbReference type="SAM" id="Phobius"/>
    </source>
</evidence>
<evidence type="ECO:0000256" key="3">
    <source>
        <dbReference type="ARBA" id="ARBA00022692"/>
    </source>
</evidence>
<gene>
    <name evidence="7" type="ORF">SAMN05443144_10367</name>
</gene>
<dbReference type="PIRSF" id="PIRSF035875">
    <property type="entry name" value="RNase_BN"/>
    <property type="match status" value="1"/>
</dbReference>
<dbReference type="AlphaFoldDB" id="A0A1M4VYT1"/>